<reference evidence="1 2" key="1">
    <citation type="submission" date="2021-04" db="EMBL/GenBank/DDBJ databases">
        <authorList>
            <person name="Ivanova A."/>
        </authorList>
    </citation>
    <scope>NUCLEOTIDE SEQUENCE [LARGE SCALE GENOMIC DNA]</scope>
    <source>
        <strain evidence="1 2">G18</strain>
    </source>
</reference>
<evidence type="ECO:0000313" key="1">
    <source>
        <dbReference type="EMBL" id="MBP3956653.1"/>
    </source>
</evidence>
<dbReference type="EMBL" id="JAGKQQ010000001">
    <property type="protein sequence ID" value="MBP3956653.1"/>
    <property type="molecule type" value="Genomic_DNA"/>
</dbReference>
<evidence type="ECO:0008006" key="3">
    <source>
        <dbReference type="Google" id="ProtNLM"/>
    </source>
</evidence>
<dbReference type="RefSeq" id="WP_210654973.1">
    <property type="nucleotide sequence ID" value="NZ_JAGKQQ010000001.1"/>
</dbReference>
<dbReference type="Proteomes" id="UP000676565">
    <property type="component" value="Unassembled WGS sequence"/>
</dbReference>
<organism evidence="1 2">
    <name type="scientific">Gemmata palustris</name>
    <dbReference type="NCBI Taxonomy" id="2822762"/>
    <lineage>
        <taxon>Bacteria</taxon>
        <taxon>Pseudomonadati</taxon>
        <taxon>Planctomycetota</taxon>
        <taxon>Planctomycetia</taxon>
        <taxon>Gemmatales</taxon>
        <taxon>Gemmataceae</taxon>
        <taxon>Gemmata</taxon>
    </lineage>
</organism>
<evidence type="ECO:0000313" key="2">
    <source>
        <dbReference type="Proteomes" id="UP000676565"/>
    </source>
</evidence>
<name>A0ABS5BUS6_9BACT</name>
<sequence>MASFEDDGPDPLGPARPLLTAASELATRAAGAGDHAGSYALLACAVRLARRVRGLSEIADFRLERALDEAENESAPNAQNEALRDAIESLFGDAEAPDGALPAEPLAAAQALIGRAISIGAPAYNTEDHQGCFDVYSCTARAVLATVDQLPEPAAAQLRDALAKCLELSDPDAQAWAMRHAFDAIGEMGDGGGDIAPRQVLALLSMAISIGAPAFNAGDHRGCYEVYSCTARLLVNSPAAPDTVKDTLRRALTDASTVLNVTRQAWIMREAFDGLLGAEAEERGT</sequence>
<gene>
    <name evidence="1" type="ORF">J8F10_15370</name>
</gene>
<accession>A0ABS5BUS6</accession>
<keyword evidence="2" id="KW-1185">Reference proteome</keyword>
<protein>
    <recommendedName>
        <fullName evidence="3">Cyclodeaminase/cyclohydrolase domain-containing protein</fullName>
    </recommendedName>
</protein>
<comment type="caution">
    <text evidence="1">The sequence shown here is derived from an EMBL/GenBank/DDBJ whole genome shotgun (WGS) entry which is preliminary data.</text>
</comment>
<proteinExistence type="predicted"/>